<keyword evidence="1" id="KW-0472">Membrane</keyword>
<accession>A0ABT4K6N8</accession>
<protein>
    <submittedName>
        <fullName evidence="2">Uncharacterized protein</fullName>
    </submittedName>
</protein>
<keyword evidence="3" id="KW-1185">Reference proteome</keyword>
<gene>
    <name evidence="2" type="ORF">L2504_04495</name>
</gene>
<comment type="caution">
    <text evidence="2">The sequence shown here is derived from an EMBL/GenBank/DDBJ whole genome shotgun (WGS) entry which is preliminary data.</text>
</comment>
<dbReference type="EMBL" id="JAKHMS010000007">
    <property type="protein sequence ID" value="MCZ3781402.1"/>
    <property type="molecule type" value="Genomic_DNA"/>
</dbReference>
<dbReference type="RefSeq" id="WP_269257303.1">
    <property type="nucleotide sequence ID" value="NZ_JAKHMK010000006.1"/>
</dbReference>
<keyword evidence="1" id="KW-1133">Transmembrane helix</keyword>
<dbReference type="Proteomes" id="UP001527392">
    <property type="component" value="Unassembled WGS sequence"/>
</dbReference>
<sequence length="64" mass="7249">MKLLKGAFYTTCGCLMTLFYREGMEVAMNWTFIIWLVVFAYGLSYTITPYKKATGAGTTDDSQK</sequence>
<evidence type="ECO:0000313" key="3">
    <source>
        <dbReference type="Proteomes" id="UP001527392"/>
    </source>
</evidence>
<organism evidence="2 3">
    <name type="scientific">Limosilactobacillus vaginalis</name>
    <dbReference type="NCBI Taxonomy" id="1633"/>
    <lineage>
        <taxon>Bacteria</taxon>
        <taxon>Bacillati</taxon>
        <taxon>Bacillota</taxon>
        <taxon>Bacilli</taxon>
        <taxon>Lactobacillales</taxon>
        <taxon>Lactobacillaceae</taxon>
        <taxon>Limosilactobacillus</taxon>
    </lineage>
</organism>
<evidence type="ECO:0000313" key="2">
    <source>
        <dbReference type="EMBL" id="MCZ3781402.1"/>
    </source>
</evidence>
<name>A0ABT4K6N8_9LACO</name>
<proteinExistence type="predicted"/>
<keyword evidence="1" id="KW-0812">Transmembrane</keyword>
<evidence type="ECO:0000256" key="1">
    <source>
        <dbReference type="SAM" id="Phobius"/>
    </source>
</evidence>
<reference evidence="2 3" key="1">
    <citation type="submission" date="2022-01" db="EMBL/GenBank/DDBJ databases">
        <title>VMRC isolate genome collection.</title>
        <authorList>
            <person name="France M."/>
            <person name="Rutt L."/>
            <person name="Humphrys M."/>
            <person name="Ravel J."/>
        </authorList>
    </citation>
    <scope>NUCLEOTIDE SEQUENCE [LARGE SCALE GENOMIC DNA]</scope>
    <source>
        <strain evidence="2 3">C0030B4</strain>
    </source>
</reference>
<feature type="transmembrane region" description="Helical" evidence="1">
    <location>
        <begin position="26"/>
        <end position="43"/>
    </location>
</feature>